<dbReference type="Proteomes" id="UP000053244">
    <property type="component" value="Unassembled WGS sequence"/>
</dbReference>
<protein>
    <submittedName>
        <fullName evidence="1">Uncharacterized protein</fullName>
    </submittedName>
</protein>
<keyword evidence="2" id="KW-1185">Reference proteome</keyword>
<evidence type="ECO:0000313" key="2">
    <source>
        <dbReference type="Proteomes" id="UP000053244"/>
    </source>
</evidence>
<comment type="caution">
    <text evidence="1">The sequence shown here is derived from an EMBL/GenBank/DDBJ whole genome shotgun (WGS) entry which is preliminary data.</text>
</comment>
<organism evidence="1 2">
    <name type="scientific">Actinoplanes awajinensis subsp. mycoplanecinus</name>
    <dbReference type="NCBI Taxonomy" id="135947"/>
    <lineage>
        <taxon>Bacteria</taxon>
        <taxon>Bacillati</taxon>
        <taxon>Actinomycetota</taxon>
        <taxon>Actinomycetes</taxon>
        <taxon>Micromonosporales</taxon>
        <taxon>Micromonosporaceae</taxon>
        <taxon>Actinoplanes</taxon>
    </lineage>
</organism>
<dbReference type="EMBL" id="LLZH01000001">
    <property type="protein sequence ID" value="KUL42422.1"/>
    <property type="molecule type" value="Genomic_DNA"/>
</dbReference>
<sequence length="164" mass="19351">MKPARDYPYDTRLLDVLDALLKEEFVFVRSHDKRIYGIVTAADVVHVYDQMATPFFLIGEVDQELRHLIRSRFEIEDIQLVCMAGTDLQSFDDMTMGDYLAVLRNSDCWEKLGWDLDRKVFGEHLEEIRKIRNKVTHFNNPDPIPQSDVNRLRNFLTVIRTFDK</sequence>
<reference evidence="1 2" key="1">
    <citation type="submission" date="2015-10" db="EMBL/GenBank/DDBJ databases">
        <authorList>
            <person name="Gilbert D.G."/>
        </authorList>
    </citation>
    <scope>NUCLEOTIDE SEQUENCE [LARGE SCALE GENOMIC DNA]</scope>
    <source>
        <strain evidence="1 2">NRRL B-16712</strain>
    </source>
</reference>
<name>A0A0X3VDU3_9ACTN</name>
<evidence type="ECO:0000313" key="1">
    <source>
        <dbReference type="EMBL" id="KUL42422.1"/>
    </source>
</evidence>
<accession>A0A0X3VDU3</accession>
<proteinExistence type="predicted"/>
<gene>
    <name evidence="1" type="ORF">ADL15_00650</name>
</gene>
<dbReference type="AlphaFoldDB" id="A0A0X3VDU3"/>